<dbReference type="EMBL" id="JACIDV010000002">
    <property type="protein sequence ID" value="MBB3944789.1"/>
    <property type="molecule type" value="Genomic_DNA"/>
</dbReference>
<dbReference type="AlphaFoldDB" id="A0A7W6C8F3"/>
<reference evidence="1 2" key="1">
    <citation type="submission" date="2020-08" db="EMBL/GenBank/DDBJ databases">
        <title>Genomic Encyclopedia of Type Strains, Phase IV (KMG-IV): sequencing the most valuable type-strain genomes for metagenomic binning, comparative biology and taxonomic classification.</title>
        <authorList>
            <person name="Goeker M."/>
        </authorList>
    </citation>
    <scope>NUCLEOTIDE SEQUENCE [LARGE SCALE GENOMIC DNA]</scope>
    <source>
        <strain evidence="1 2">DSM 26438</strain>
    </source>
</reference>
<evidence type="ECO:0000313" key="1">
    <source>
        <dbReference type="EMBL" id="MBB3944789.1"/>
    </source>
</evidence>
<proteinExistence type="predicted"/>
<keyword evidence="2" id="KW-1185">Reference proteome</keyword>
<dbReference type="Proteomes" id="UP000565286">
    <property type="component" value="Unassembled WGS sequence"/>
</dbReference>
<accession>A0A7W6C8F3</accession>
<comment type="caution">
    <text evidence="1">The sequence shown here is derived from an EMBL/GenBank/DDBJ whole genome shotgun (WGS) entry which is preliminary data.</text>
</comment>
<gene>
    <name evidence="1" type="ORF">GGQ73_000714</name>
</gene>
<name>A0A7W6C8F3_9HYPH</name>
<protein>
    <submittedName>
        <fullName evidence="1">Uncharacterized protein</fullName>
    </submittedName>
</protein>
<evidence type="ECO:0000313" key="2">
    <source>
        <dbReference type="Proteomes" id="UP000565286"/>
    </source>
</evidence>
<sequence length="131" mass="14229">MPWMGKNRWTPRYSKRLIGVFAAGMLVFIGIQASVSVALTAKLHRLESSQRPQAATSLAHNATSAQRHDSALWTSYARSVDHDFVDPFLPNIALVSGDMNDQIGAEDMQFGGHGLRLTGTVSPRGPPRGIS</sequence>
<organism evidence="1 2">
    <name type="scientific">Rhizobium skierniewicense</name>
    <dbReference type="NCBI Taxonomy" id="984260"/>
    <lineage>
        <taxon>Bacteria</taxon>
        <taxon>Pseudomonadati</taxon>
        <taxon>Pseudomonadota</taxon>
        <taxon>Alphaproteobacteria</taxon>
        <taxon>Hyphomicrobiales</taxon>
        <taxon>Rhizobiaceae</taxon>
        <taxon>Rhizobium/Agrobacterium group</taxon>
        <taxon>Rhizobium</taxon>
    </lineage>
</organism>